<reference evidence="1 2" key="1">
    <citation type="journal article" date="2016" name="Nat. Commun.">
        <title>Thousands of microbial genomes shed light on interconnected biogeochemical processes in an aquifer system.</title>
        <authorList>
            <person name="Anantharaman K."/>
            <person name="Brown C.T."/>
            <person name="Hug L.A."/>
            <person name="Sharon I."/>
            <person name="Castelle C.J."/>
            <person name="Probst A.J."/>
            <person name="Thomas B.C."/>
            <person name="Singh A."/>
            <person name="Wilkins M.J."/>
            <person name="Karaoz U."/>
            <person name="Brodie E.L."/>
            <person name="Williams K.H."/>
            <person name="Hubbard S.S."/>
            <person name="Banfield J.F."/>
        </authorList>
    </citation>
    <scope>NUCLEOTIDE SEQUENCE [LARGE SCALE GENOMIC DNA]</scope>
</reference>
<proteinExistence type="predicted"/>
<accession>A0A1F6G9L8</accession>
<comment type="caution">
    <text evidence="1">The sequence shown here is derived from an EMBL/GenBank/DDBJ whole genome shotgun (WGS) entry which is preliminary data.</text>
</comment>
<evidence type="ECO:0000313" key="2">
    <source>
        <dbReference type="Proteomes" id="UP000178449"/>
    </source>
</evidence>
<name>A0A1F6G9L8_9PROT</name>
<organism evidence="1 2">
    <name type="scientific">Candidatus Lambdaproteobacteria bacterium RIFOXYD2_FULL_50_16</name>
    <dbReference type="NCBI Taxonomy" id="1817772"/>
    <lineage>
        <taxon>Bacteria</taxon>
        <taxon>Pseudomonadati</taxon>
        <taxon>Pseudomonadota</taxon>
        <taxon>Candidatus Lambdaproteobacteria</taxon>
    </lineage>
</organism>
<dbReference type="Proteomes" id="UP000178449">
    <property type="component" value="Unassembled WGS sequence"/>
</dbReference>
<sequence length="205" mass="22623">MTTPNLPTVFQAVIHGIENAFAQYQEWSGGEWLHQAPEYLQTVEIARELKRIGTPFIELEKSVSDSIVQAGIKGPGPLPKSIARSSKDSGKSGAFDLFIWKEETPWGIIEVKRQPNGTTELASDLTRTTSLLAHRADNNPLEFGISAFFFSAPWKDNIDALVQSYVDFASGYEMDSVSLSPMIGKTHNAGEDGSWKAVCLAYIRK</sequence>
<evidence type="ECO:0008006" key="3">
    <source>
        <dbReference type="Google" id="ProtNLM"/>
    </source>
</evidence>
<dbReference type="AlphaFoldDB" id="A0A1F6G9L8"/>
<dbReference type="EMBL" id="MFNE01000034">
    <property type="protein sequence ID" value="OGG94812.1"/>
    <property type="molecule type" value="Genomic_DNA"/>
</dbReference>
<protein>
    <recommendedName>
        <fullName evidence="3">Restriction endonuclease</fullName>
    </recommendedName>
</protein>
<evidence type="ECO:0000313" key="1">
    <source>
        <dbReference type="EMBL" id="OGG94812.1"/>
    </source>
</evidence>
<gene>
    <name evidence="1" type="ORF">A2527_01115</name>
</gene>